<dbReference type="HOGENOM" id="CLU_1355862_0_0_1"/>
<gene>
    <name evidence="2" type="ORF">DAPPUDRAFT_124769</name>
</gene>
<organism evidence="2 3">
    <name type="scientific">Daphnia pulex</name>
    <name type="common">Water flea</name>
    <dbReference type="NCBI Taxonomy" id="6669"/>
    <lineage>
        <taxon>Eukaryota</taxon>
        <taxon>Metazoa</taxon>
        <taxon>Ecdysozoa</taxon>
        <taxon>Arthropoda</taxon>
        <taxon>Crustacea</taxon>
        <taxon>Branchiopoda</taxon>
        <taxon>Diplostraca</taxon>
        <taxon>Cladocera</taxon>
        <taxon>Anomopoda</taxon>
        <taxon>Daphniidae</taxon>
        <taxon>Daphnia</taxon>
    </lineage>
</organism>
<dbReference type="Proteomes" id="UP000000305">
    <property type="component" value="Unassembled WGS sequence"/>
</dbReference>
<sequence length="202" mass="23789">MLQPLGKWLVQGPNRHVLAAQNWPYPKALPKTNRTSTKRYQDGQRCKVCGRYGHKVDDCVENPRICRCEYPLCRKVGHCTPNCHIFFELCQKCGLRGHQDYHHTRYATMDLAYCFLKWSPVGIYSSIVFLEEVEEYKSYIEDRHWRFSLFDKNRSECQKLFKVFGMDFKPLAVNTLGSKNNYKNAKGSKHRYDVRPRDGNVQ</sequence>
<evidence type="ECO:0000256" key="1">
    <source>
        <dbReference type="SAM" id="MobiDB-lite"/>
    </source>
</evidence>
<accession>E9I6V9</accession>
<feature type="compositionally biased region" description="Basic and acidic residues" evidence="1">
    <location>
        <begin position="190"/>
        <end position="202"/>
    </location>
</feature>
<feature type="non-terminal residue" evidence="2">
    <location>
        <position position="202"/>
    </location>
</feature>
<feature type="region of interest" description="Disordered" evidence="1">
    <location>
        <begin position="182"/>
        <end position="202"/>
    </location>
</feature>
<name>E9I6V9_DAPPU</name>
<dbReference type="EMBL" id="GL736739">
    <property type="protein sequence ID" value="EFX60271.1"/>
    <property type="molecule type" value="Genomic_DNA"/>
</dbReference>
<evidence type="ECO:0000313" key="3">
    <source>
        <dbReference type="Proteomes" id="UP000000305"/>
    </source>
</evidence>
<dbReference type="AlphaFoldDB" id="E9I6V9"/>
<dbReference type="KEGG" id="dpx:DAPPUDRAFT_124769"/>
<proteinExistence type="predicted"/>
<evidence type="ECO:0008006" key="4">
    <source>
        <dbReference type="Google" id="ProtNLM"/>
    </source>
</evidence>
<evidence type="ECO:0000313" key="2">
    <source>
        <dbReference type="EMBL" id="EFX60271.1"/>
    </source>
</evidence>
<reference evidence="2 3" key="1">
    <citation type="journal article" date="2011" name="Science">
        <title>The ecoresponsive genome of Daphnia pulex.</title>
        <authorList>
            <person name="Colbourne J.K."/>
            <person name="Pfrender M.E."/>
            <person name="Gilbert D."/>
            <person name="Thomas W.K."/>
            <person name="Tucker A."/>
            <person name="Oakley T.H."/>
            <person name="Tokishita S."/>
            <person name="Aerts A."/>
            <person name="Arnold G.J."/>
            <person name="Basu M.K."/>
            <person name="Bauer D.J."/>
            <person name="Caceres C.E."/>
            <person name="Carmel L."/>
            <person name="Casola C."/>
            <person name="Choi J.H."/>
            <person name="Detter J.C."/>
            <person name="Dong Q."/>
            <person name="Dusheyko S."/>
            <person name="Eads B.D."/>
            <person name="Frohlich T."/>
            <person name="Geiler-Samerotte K.A."/>
            <person name="Gerlach D."/>
            <person name="Hatcher P."/>
            <person name="Jogdeo S."/>
            <person name="Krijgsveld J."/>
            <person name="Kriventseva E.V."/>
            <person name="Kultz D."/>
            <person name="Laforsch C."/>
            <person name="Lindquist E."/>
            <person name="Lopez J."/>
            <person name="Manak J.R."/>
            <person name="Muller J."/>
            <person name="Pangilinan J."/>
            <person name="Patwardhan R.P."/>
            <person name="Pitluck S."/>
            <person name="Pritham E.J."/>
            <person name="Rechtsteiner A."/>
            <person name="Rho M."/>
            <person name="Rogozin I.B."/>
            <person name="Sakarya O."/>
            <person name="Salamov A."/>
            <person name="Schaack S."/>
            <person name="Shapiro H."/>
            <person name="Shiga Y."/>
            <person name="Skalitzky C."/>
            <person name="Smith Z."/>
            <person name="Souvorov A."/>
            <person name="Sung W."/>
            <person name="Tang Z."/>
            <person name="Tsuchiya D."/>
            <person name="Tu H."/>
            <person name="Vos H."/>
            <person name="Wang M."/>
            <person name="Wolf Y.I."/>
            <person name="Yamagata H."/>
            <person name="Yamada T."/>
            <person name="Ye Y."/>
            <person name="Shaw J.R."/>
            <person name="Andrews J."/>
            <person name="Crease T.J."/>
            <person name="Tang H."/>
            <person name="Lucas S.M."/>
            <person name="Robertson H.M."/>
            <person name="Bork P."/>
            <person name="Koonin E.V."/>
            <person name="Zdobnov E.M."/>
            <person name="Grigoriev I.V."/>
            <person name="Lynch M."/>
            <person name="Boore J.L."/>
        </authorList>
    </citation>
    <scope>NUCLEOTIDE SEQUENCE [LARGE SCALE GENOMIC DNA]</scope>
</reference>
<dbReference type="InParanoid" id="E9I6V9"/>
<protein>
    <recommendedName>
        <fullName evidence="4">CCHC-type domain-containing protein</fullName>
    </recommendedName>
</protein>
<keyword evidence="3" id="KW-1185">Reference proteome</keyword>